<evidence type="ECO:0000313" key="3">
    <source>
        <dbReference type="Proteomes" id="UP000194218"/>
    </source>
</evidence>
<dbReference type="AlphaFoldDB" id="A0A1W7CVJ5"/>
<dbReference type="Pfam" id="PF13577">
    <property type="entry name" value="SnoaL_4"/>
    <property type="match status" value="1"/>
</dbReference>
<accession>A0A1W7CVJ5</accession>
<sequence>MDTAAVRIPGDTGHLDPAFLADRAAIQDLVVGFALYFDAGDFEGLAELMTEDACYEILSAPEGTPSLAVSREEIIRVMSDIWQHNLDTLRGFQRHVTTNVLVTRLDGEEAEARSLLTSTFAHEDGRHEVRRTGAYVDVLRKRDGRWRLHHRRLHLRQVPSPATAPASA</sequence>
<dbReference type="SUPFAM" id="SSF54427">
    <property type="entry name" value="NTF2-like"/>
    <property type="match status" value="1"/>
</dbReference>
<dbReference type="OrthoDB" id="4217056at2"/>
<keyword evidence="3" id="KW-1185">Reference proteome</keyword>
<protein>
    <recommendedName>
        <fullName evidence="1">SnoaL-like domain-containing protein</fullName>
    </recommendedName>
</protein>
<dbReference type="InterPro" id="IPR032710">
    <property type="entry name" value="NTF2-like_dom_sf"/>
</dbReference>
<feature type="domain" description="SnoaL-like" evidence="1">
    <location>
        <begin position="20"/>
        <end position="152"/>
    </location>
</feature>
<dbReference type="Proteomes" id="UP000194218">
    <property type="component" value="Chromosome"/>
</dbReference>
<evidence type="ECO:0000313" key="2">
    <source>
        <dbReference type="EMBL" id="ARQ68808.1"/>
    </source>
</evidence>
<dbReference type="EMBL" id="CP021121">
    <property type="protein sequence ID" value="ARQ68808.1"/>
    <property type="molecule type" value="Genomic_DNA"/>
</dbReference>
<evidence type="ECO:0000259" key="1">
    <source>
        <dbReference type="Pfam" id="PF13577"/>
    </source>
</evidence>
<dbReference type="CDD" id="cd00531">
    <property type="entry name" value="NTF2_like"/>
    <property type="match status" value="1"/>
</dbReference>
<proteinExistence type="predicted"/>
<dbReference type="KEGG" id="smao:CAG99_07990"/>
<organism evidence="2 3">
    <name type="scientific">Streptomyces marincola</name>
    <dbReference type="NCBI Taxonomy" id="2878388"/>
    <lineage>
        <taxon>Bacteria</taxon>
        <taxon>Bacillati</taxon>
        <taxon>Actinomycetota</taxon>
        <taxon>Actinomycetes</taxon>
        <taxon>Kitasatosporales</taxon>
        <taxon>Streptomycetaceae</taxon>
        <taxon>Streptomyces</taxon>
    </lineage>
</organism>
<dbReference type="InterPro" id="IPR037401">
    <property type="entry name" value="SnoaL-like"/>
</dbReference>
<reference evidence="2 3" key="1">
    <citation type="submission" date="2017-05" db="EMBL/GenBank/DDBJ databases">
        <title>Complete genome sequence of Streptomyces sp. SCSIO 03032 revealed the diverse biosynthetic pathways for its bioactive secondary metabolites.</title>
        <authorList>
            <person name="Ma L."/>
            <person name="Zhu Y."/>
            <person name="Zhang W."/>
            <person name="Zhang G."/>
            <person name="Tian X."/>
            <person name="Zhang S."/>
            <person name="Zhang C."/>
        </authorList>
    </citation>
    <scope>NUCLEOTIDE SEQUENCE [LARGE SCALE GENOMIC DNA]</scope>
    <source>
        <strain evidence="2 3">SCSIO 03032</strain>
    </source>
</reference>
<gene>
    <name evidence="2" type="ORF">CAG99_07990</name>
</gene>
<name>A0A1W7CVJ5_9ACTN</name>
<dbReference type="Gene3D" id="3.10.450.50">
    <property type="match status" value="1"/>
</dbReference>
<dbReference type="RefSeq" id="WP_086158312.1">
    <property type="nucleotide sequence ID" value="NZ_CP021121.1"/>
</dbReference>